<evidence type="ECO:0000313" key="3">
    <source>
        <dbReference type="Proteomes" id="UP001168972"/>
    </source>
</evidence>
<feature type="region of interest" description="Disordered" evidence="1">
    <location>
        <begin position="1"/>
        <end position="85"/>
    </location>
</feature>
<feature type="non-terminal residue" evidence="2">
    <location>
        <position position="167"/>
    </location>
</feature>
<evidence type="ECO:0000313" key="2">
    <source>
        <dbReference type="EMBL" id="KAK0171433.1"/>
    </source>
</evidence>
<reference evidence="2" key="2">
    <citation type="submission" date="2023-03" db="EMBL/GenBank/DDBJ databases">
        <authorList>
            <person name="Inwood S.N."/>
            <person name="Skelly J.G."/>
            <person name="Guhlin J."/>
            <person name="Harrop T.W.R."/>
            <person name="Goldson S.G."/>
            <person name="Dearden P.K."/>
        </authorList>
    </citation>
    <scope>NUCLEOTIDE SEQUENCE</scope>
    <source>
        <strain evidence="2">Lincoln</strain>
        <tissue evidence="2">Whole body</tissue>
    </source>
</reference>
<dbReference type="EMBL" id="JAQQBR010000354">
    <property type="protein sequence ID" value="KAK0171433.1"/>
    <property type="molecule type" value="Genomic_DNA"/>
</dbReference>
<gene>
    <name evidence="2" type="ORF">PV327_011319</name>
</gene>
<reference evidence="2" key="1">
    <citation type="journal article" date="2023" name="bioRxiv">
        <title>Scaffold-level genome assemblies of two parasitoid biocontrol wasps reveal the parthenogenesis mechanism and an associated novel virus.</title>
        <authorList>
            <person name="Inwood S."/>
            <person name="Skelly J."/>
            <person name="Guhlin J."/>
            <person name="Harrop T."/>
            <person name="Goldson S."/>
            <person name="Dearden P."/>
        </authorList>
    </citation>
    <scope>NUCLEOTIDE SEQUENCE</scope>
    <source>
        <strain evidence="2">Lincoln</strain>
        <tissue evidence="2">Whole body</tissue>
    </source>
</reference>
<dbReference type="Proteomes" id="UP001168972">
    <property type="component" value="Unassembled WGS sequence"/>
</dbReference>
<keyword evidence="3" id="KW-1185">Reference proteome</keyword>
<evidence type="ECO:0000256" key="1">
    <source>
        <dbReference type="SAM" id="MobiDB-lite"/>
    </source>
</evidence>
<feature type="compositionally biased region" description="Low complexity" evidence="1">
    <location>
        <begin position="32"/>
        <end position="57"/>
    </location>
</feature>
<comment type="caution">
    <text evidence="2">The sequence shown here is derived from an EMBL/GenBank/DDBJ whole genome shotgun (WGS) entry which is preliminary data.</text>
</comment>
<organism evidence="2 3">
    <name type="scientific">Microctonus hyperodae</name>
    <name type="common">Parasitoid wasp</name>
    <dbReference type="NCBI Taxonomy" id="165561"/>
    <lineage>
        <taxon>Eukaryota</taxon>
        <taxon>Metazoa</taxon>
        <taxon>Ecdysozoa</taxon>
        <taxon>Arthropoda</taxon>
        <taxon>Hexapoda</taxon>
        <taxon>Insecta</taxon>
        <taxon>Pterygota</taxon>
        <taxon>Neoptera</taxon>
        <taxon>Endopterygota</taxon>
        <taxon>Hymenoptera</taxon>
        <taxon>Apocrita</taxon>
        <taxon>Ichneumonoidea</taxon>
        <taxon>Braconidae</taxon>
        <taxon>Euphorinae</taxon>
        <taxon>Microctonus</taxon>
    </lineage>
</organism>
<protein>
    <submittedName>
        <fullName evidence="2">Uncharacterized protein</fullName>
    </submittedName>
</protein>
<feature type="compositionally biased region" description="Pro residues" evidence="1">
    <location>
        <begin position="58"/>
        <end position="85"/>
    </location>
</feature>
<feature type="region of interest" description="Disordered" evidence="1">
    <location>
        <begin position="118"/>
        <end position="143"/>
    </location>
</feature>
<sequence length="167" mass="18195">QPFGDLQLPLPPPLPSSLQQSSGNMQPPLPASSGDSQPPLSSSSQQSSSNLQQLPLLLWPPPPPPLPTSMPPPLQSSLPPRPCTAPPVLQSCEALSQMPLQTEFEATTITRPKRWARAGQNRNAARRGQNMYQRGGRGKRRGSDKTLIQYINPSRNFCTSEVLQVVE</sequence>
<accession>A0AA39FL12</accession>
<dbReference type="AlphaFoldDB" id="A0AA39FL12"/>
<feature type="compositionally biased region" description="Low complexity" evidence="1">
    <location>
        <begin position="118"/>
        <end position="130"/>
    </location>
</feature>
<name>A0AA39FL12_MICHY</name>
<proteinExistence type="predicted"/>